<protein>
    <submittedName>
        <fullName evidence="3">Uncharacterized protein</fullName>
    </submittedName>
</protein>
<dbReference type="EMBL" id="CATQJL010000001">
    <property type="protein sequence ID" value="CAJ0588912.1"/>
    <property type="molecule type" value="Genomic_DNA"/>
</dbReference>
<evidence type="ECO:0000256" key="2">
    <source>
        <dbReference type="SAM" id="Phobius"/>
    </source>
</evidence>
<feature type="transmembrane region" description="Helical" evidence="2">
    <location>
        <begin position="12"/>
        <end position="36"/>
    </location>
</feature>
<keyword evidence="4" id="KW-1185">Reference proteome</keyword>
<dbReference type="AlphaFoldDB" id="A0AA36DJQ3"/>
<evidence type="ECO:0000313" key="4">
    <source>
        <dbReference type="Proteomes" id="UP001176961"/>
    </source>
</evidence>
<comment type="caution">
    <text evidence="3">The sequence shown here is derived from an EMBL/GenBank/DDBJ whole genome shotgun (WGS) entry which is preliminary data.</text>
</comment>
<proteinExistence type="predicted"/>
<keyword evidence="2" id="KW-0812">Transmembrane</keyword>
<keyword evidence="2" id="KW-0472">Membrane</keyword>
<keyword evidence="2" id="KW-1133">Transmembrane helix</keyword>
<accession>A0AA36DJQ3</accession>
<evidence type="ECO:0000313" key="3">
    <source>
        <dbReference type="EMBL" id="CAJ0588912.1"/>
    </source>
</evidence>
<feature type="region of interest" description="Disordered" evidence="1">
    <location>
        <begin position="47"/>
        <end position="106"/>
    </location>
</feature>
<feature type="compositionally biased region" description="Basic and acidic residues" evidence="1">
    <location>
        <begin position="89"/>
        <end position="106"/>
    </location>
</feature>
<name>A0AA36DJQ3_CYLNA</name>
<gene>
    <name evidence="3" type="ORF">CYNAS_LOCUS895</name>
</gene>
<feature type="compositionally biased region" description="Basic residues" evidence="1">
    <location>
        <begin position="65"/>
        <end position="77"/>
    </location>
</feature>
<organism evidence="3 4">
    <name type="scientific">Cylicocyclus nassatus</name>
    <name type="common">Nematode worm</name>
    <dbReference type="NCBI Taxonomy" id="53992"/>
    <lineage>
        <taxon>Eukaryota</taxon>
        <taxon>Metazoa</taxon>
        <taxon>Ecdysozoa</taxon>
        <taxon>Nematoda</taxon>
        <taxon>Chromadorea</taxon>
        <taxon>Rhabditida</taxon>
        <taxon>Rhabditina</taxon>
        <taxon>Rhabditomorpha</taxon>
        <taxon>Strongyloidea</taxon>
        <taxon>Strongylidae</taxon>
        <taxon>Cylicocyclus</taxon>
    </lineage>
</organism>
<dbReference type="Proteomes" id="UP001176961">
    <property type="component" value="Unassembled WGS sequence"/>
</dbReference>
<evidence type="ECO:0000256" key="1">
    <source>
        <dbReference type="SAM" id="MobiDB-lite"/>
    </source>
</evidence>
<reference evidence="3" key="1">
    <citation type="submission" date="2023-07" db="EMBL/GenBank/DDBJ databases">
        <authorList>
            <consortium name="CYATHOMIX"/>
        </authorList>
    </citation>
    <scope>NUCLEOTIDE SEQUENCE</scope>
    <source>
        <strain evidence="3">N/A</strain>
    </source>
</reference>
<sequence length="133" mass="14711">MYAVAPSYTKAALLNFLIINFLSSISVTIISMVFCYRTRVKIRPYSPLRYNPDDPSTFMPEKNMKKAKKSRKSKKSDKSRLSNKSALGSKKDSGGDEAGDHMRAADDLETVGMVQSAWGEVQPSVVMSVNQPA</sequence>